<dbReference type="InterPro" id="IPR006578">
    <property type="entry name" value="MADF-dom"/>
</dbReference>
<accession>A0A131Y3P0</accession>
<dbReference type="InterPro" id="IPR039353">
    <property type="entry name" value="TF_Adf1"/>
</dbReference>
<feature type="compositionally biased region" description="Low complexity" evidence="1">
    <location>
        <begin position="158"/>
        <end position="168"/>
    </location>
</feature>
<evidence type="ECO:0000259" key="2">
    <source>
        <dbReference type="PROSITE" id="PS51029"/>
    </source>
</evidence>
<organism evidence="3">
    <name type="scientific">Ixodes ricinus</name>
    <name type="common">Common tick</name>
    <name type="synonym">Acarus ricinus</name>
    <dbReference type="NCBI Taxonomy" id="34613"/>
    <lineage>
        <taxon>Eukaryota</taxon>
        <taxon>Metazoa</taxon>
        <taxon>Ecdysozoa</taxon>
        <taxon>Arthropoda</taxon>
        <taxon>Chelicerata</taxon>
        <taxon>Arachnida</taxon>
        <taxon>Acari</taxon>
        <taxon>Parasitiformes</taxon>
        <taxon>Ixodida</taxon>
        <taxon>Ixodoidea</taxon>
        <taxon>Ixodidae</taxon>
        <taxon>Ixodinae</taxon>
        <taxon>Ixodes</taxon>
    </lineage>
</organism>
<feature type="region of interest" description="Disordered" evidence="1">
    <location>
        <begin position="152"/>
        <end position="231"/>
    </location>
</feature>
<evidence type="ECO:0000313" key="3">
    <source>
        <dbReference type="EMBL" id="JAP74114.1"/>
    </source>
</evidence>
<feature type="compositionally biased region" description="Low complexity" evidence="1">
    <location>
        <begin position="179"/>
        <end position="194"/>
    </location>
</feature>
<dbReference type="GO" id="GO:0005667">
    <property type="term" value="C:transcription regulator complex"/>
    <property type="evidence" value="ECO:0007669"/>
    <property type="project" value="TreeGrafter"/>
</dbReference>
<feature type="non-terminal residue" evidence="3">
    <location>
        <position position="1"/>
    </location>
</feature>
<proteinExistence type="evidence at transcript level"/>
<sequence>AMDASTTERVAQNELLITLVYSKRAIWDQESVLYRNSDLKANSWKFVSTGMGLTETDEDIRAVMKRWRNLRDTFGKKLRLMKKRSGAGAGEPALKWAYFNQMLFLRDIMEPRVTTSNIELDVDNENSVEEVLQGYEEELEDSASQILSAIVDGRGDNSPAHSASSTPPTHSPPVPPTLPSQSASLPPQASASAPCRSLPSPQSVAAAFANPVSPNNLSGTSRPPRRKRSTNDTELIQDIDRQLQNKETPSQQFLLSLSSHLDNVPEHLYGYCQIHLLDVVLQYRRGVIPTTLMQVQEPQNNVL</sequence>
<evidence type="ECO:0000256" key="1">
    <source>
        <dbReference type="SAM" id="MobiDB-lite"/>
    </source>
</evidence>
<dbReference type="SMART" id="SM00595">
    <property type="entry name" value="MADF"/>
    <property type="match status" value="1"/>
</dbReference>
<dbReference type="AlphaFoldDB" id="A0A131Y3P0"/>
<dbReference type="Pfam" id="PF10545">
    <property type="entry name" value="MADF_DNA_bdg"/>
    <property type="match status" value="1"/>
</dbReference>
<protein>
    <submittedName>
        <fullName evidence="3">Putative alcohol dehydrogenase transcription factor myb/sant-like protein</fullName>
    </submittedName>
</protein>
<feature type="compositionally biased region" description="Polar residues" evidence="1">
    <location>
        <begin position="212"/>
        <end position="221"/>
    </location>
</feature>
<dbReference type="GO" id="GO:0006357">
    <property type="term" value="P:regulation of transcription by RNA polymerase II"/>
    <property type="evidence" value="ECO:0007669"/>
    <property type="project" value="TreeGrafter"/>
</dbReference>
<dbReference type="GO" id="GO:0005634">
    <property type="term" value="C:nucleus"/>
    <property type="evidence" value="ECO:0007669"/>
    <property type="project" value="TreeGrafter"/>
</dbReference>
<dbReference type="PANTHER" id="PTHR12243">
    <property type="entry name" value="MADF DOMAIN TRANSCRIPTION FACTOR"/>
    <property type="match status" value="1"/>
</dbReference>
<feature type="domain" description="MADF" evidence="2">
    <location>
        <begin position="15"/>
        <end position="110"/>
    </location>
</feature>
<dbReference type="PANTHER" id="PTHR12243:SF69">
    <property type="entry name" value="SI:CH73-59F11.3"/>
    <property type="match status" value="1"/>
</dbReference>
<feature type="compositionally biased region" description="Pro residues" evidence="1">
    <location>
        <begin position="169"/>
        <end position="178"/>
    </location>
</feature>
<dbReference type="PROSITE" id="PS51029">
    <property type="entry name" value="MADF"/>
    <property type="match status" value="1"/>
</dbReference>
<reference evidence="3" key="1">
    <citation type="submission" date="2016-02" db="EMBL/GenBank/DDBJ databases">
        <title>RNAseq analyses of the midgut from blood- or serum-fed Ixodes ricinus ticks.</title>
        <authorList>
            <person name="Perner J."/>
            <person name="Provaznik J."/>
            <person name="Schrenkova J."/>
            <person name="Urbanova V."/>
            <person name="Ribeiro J.M."/>
            <person name="Kopacek P."/>
        </authorList>
    </citation>
    <scope>NUCLEOTIDE SEQUENCE</scope>
    <source>
        <tissue evidence="3">Gut</tissue>
    </source>
</reference>
<name>A0A131Y3P0_IXORI</name>
<dbReference type="EMBL" id="GEFM01001682">
    <property type="protein sequence ID" value="JAP74114.1"/>
    <property type="molecule type" value="mRNA"/>
</dbReference>